<dbReference type="AlphaFoldDB" id="A0A371AQM0"/>
<organism evidence="8 9">
    <name type="scientific">Anaerosacchariphilus polymeriproducens</name>
    <dbReference type="NCBI Taxonomy" id="1812858"/>
    <lineage>
        <taxon>Bacteria</taxon>
        <taxon>Bacillati</taxon>
        <taxon>Bacillota</taxon>
        <taxon>Clostridia</taxon>
        <taxon>Lachnospirales</taxon>
        <taxon>Lachnospiraceae</taxon>
        <taxon>Anaerosacchariphilus</taxon>
    </lineage>
</organism>
<name>A0A371AQM0_9FIRM</name>
<dbReference type="InterPro" id="IPR050644">
    <property type="entry name" value="PG_Glycine_Bridge_Synth"/>
</dbReference>
<dbReference type="InterPro" id="IPR016181">
    <property type="entry name" value="Acyl_CoA_acyltransferase"/>
</dbReference>
<reference evidence="8 9" key="1">
    <citation type="submission" date="2018-07" db="EMBL/GenBank/DDBJ databases">
        <title>Anaerosacharophilus polymeroproducens gen. nov. sp. nov., an anaerobic bacterium isolated from salt field.</title>
        <authorList>
            <person name="Kim W."/>
            <person name="Yang S.-H."/>
            <person name="Oh J."/>
            <person name="Lee J.-H."/>
            <person name="Kwon K.K."/>
        </authorList>
    </citation>
    <scope>NUCLEOTIDE SEQUENCE [LARGE SCALE GENOMIC DNA]</scope>
    <source>
        <strain evidence="8 9">MCWD5</strain>
    </source>
</reference>
<keyword evidence="9" id="KW-1185">Reference proteome</keyword>
<evidence type="ECO:0000256" key="5">
    <source>
        <dbReference type="ARBA" id="ARBA00023315"/>
    </source>
</evidence>
<protein>
    <submittedName>
        <fullName evidence="8">GNAT family N-acetyltransferase</fullName>
    </submittedName>
</protein>
<keyword evidence="4" id="KW-0573">Peptidoglycan synthesis</keyword>
<dbReference type="Proteomes" id="UP000255036">
    <property type="component" value="Unassembled WGS sequence"/>
</dbReference>
<evidence type="ECO:0000256" key="4">
    <source>
        <dbReference type="ARBA" id="ARBA00022984"/>
    </source>
</evidence>
<evidence type="ECO:0000259" key="7">
    <source>
        <dbReference type="Pfam" id="PF13480"/>
    </source>
</evidence>
<dbReference type="GO" id="GO:0016755">
    <property type="term" value="F:aminoacyltransferase activity"/>
    <property type="evidence" value="ECO:0007669"/>
    <property type="project" value="InterPro"/>
</dbReference>
<dbReference type="GO" id="GO:0009252">
    <property type="term" value="P:peptidoglycan biosynthetic process"/>
    <property type="evidence" value="ECO:0007669"/>
    <property type="project" value="UniProtKB-KW"/>
</dbReference>
<dbReference type="EMBL" id="QRCT01000051">
    <property type="protein sequence ID" value="RDU21873.1"/>
    <property type="molecule type" value="Genomic_DNA"/>
</dbReference>
<dbReference type="GO" id="GO:0071555">
    <property type="term" value="P:cell wall organization"/>
    <property type="evidence" value="ECO:0007669"/>
    <property type="project" value="UniProtKB-KW"/>
</dbReference>
<dbReference type="Pfam" id="PF13480">
    <property type="entry name" value="Acetyltransf_6"/>
    <property type="match status" value="1"/>
</dbReference>
<evidence type="ECO:0000256" key="1">
    <source>
        <dbReference type="ARBA" id="ARBA00009943"/>
    </source>
</evidence>
<dbReference type="SUPFAM" id="SSF55729">
    <property type="entry name" value="Acyl-CoA N-acyltransferases (Nat)"/>
    <property type="match status" value="1"/>
</dbReference>
<feature type="domain" description="BioF2-like acetyltransferase" evidence="7">
    <location>
        <begin position="176"/>
        <end position="316"/>
    </location>
</feature>
<evidence type="ECO:0000256" key="3">
    <source>
        <dbReference type="ARBA" id="ARBA00022960"/>
    </source>
</evidence>
<accession>A0A371AQM0</accession>
<dbReference type="PANTHER" id="PTHR36174">
    <property type="entry name" value="LIPID II:GLYCINE GLYCYLTRANSFERASE"/>
    <property type="match status" value="1"/>
</dbReference>
<evidence type="ECO:0000313" key="9">
    <source>
        <dbReference type="Proteomes" id="UP000255036"/>
    </source>
</evidence>
<sequence>MLHRSRCNSYATTWRRCSVEKFEIYNSKNEKEYKEWTRIVETDFEDELMLKPAYLNLFCRENQEGYCVYLKDNEHAVLYPFLLREIPFAPEFKDIITAYGYGGPFVKGKLELEKISTFWNKTDEWLMKNKVVSEVVKFSLFGTEHCGYPGMIEEAMKNIVRELNMPMEDMWMEFEHKVRKNLKKAQKNDLEFRVDPKGEYLEQFLEIYYSTMERREAGEAYYFEPDFFRNLQKNLPENFCYFHIFMNGRMISTELALMSQSTMYSYLGGTIREYFEYRPNDFLKYQMILWAKEKNLKRFVLGGGYQNEDGIYKYKRSFAPNGEKIFKVGTRILNQEAYEQLCQMKGIDAKHPFVPAYRIEL</sequence>
<comment type="caution">
    <text evidence="8">The sequence shown here is derived from an EMBL/GenBank/DDBJ whole genome shotgun (WGS) entry which is preliminary data.</text>
</comment>
<dbReference type="PROSITE" id="PS51191">
    <property type="entry name" value="FEMABX"/>
    <property type="match status" value="1"/>
</dbReference>
<keyword evidence="5" id="KW-0012">Acyltransferase</keyword>
<dbReference type="Gene3D" id="3.40.630.30">
    <property type="match status" value="1"/>
</dbReference>
<evidence type="ECO:0000256" key="2">
    <source>
        <dbReference type="ARBA" id="ARBA00022679"/>
    </source>
</evidence>
<evidence type="ECO:0000256" key="6">
    <source>
        <dbReference type="ARBA" id="ARBA00023316"/>
    </source>
</evidence>
<evidence type="ECO:0000313" key="8">
    <source>
        <dbReference type="EMBL" id="RDU21873.1"/>
    </source>
</evidence>
<dbReference type="PANTHER" id="PTHR36174:SF1">
    <property type="entry name" value="LIPID II:GLYCINE GLYCYLTRANSFERASE"/>
    <property type="match status" value="1"/>
</dbReference>
<proteinExistence type="inferred from homology"/>
<keyword evidence="3" id="KW-0133">Cell shape</keyword>
<gene>
    <name evidence="8" type="ORF">DWV06_17990</name>
</gene>
<keyword evidence="6" id="KW-0961">Cell wall biogenesis/degradation</keyword>
<dbReference type="InterPro" id="IPR003447">
    <property type="entry name" value="FEMABX"/>
</dbReference>
<dbReference type="GO" id="GO:0008360">
    <property type="term" value="P:regulation of cell shape"/>
    <property type="evidence" value="ECO:0007669"/>
    <property type="project" value="UniProtKB-KW"/>
</dbReference>
<keyword evidence="2 8" id="KW-0808">Transferase</keyword>
<comment type="similarity">
    <text evidence="1">Belongs to the FemABX family.</text>
</comment>
<dbReference type="InterPro" id="IPR038740">
    <property type="entry name" value="BioF2-like_GNAT_dom"/>
</dbReference>